<organism evidence="8 9">
    <name type="scientific">Gordonia caeni</name>
    <dbReference type="NCBI Taxonomy" id="1007097"/>
    <lineage>
        <taxon>Bacteria</taxon>
        <taxon>Bacillati</taxon>
        <taxon>Actinomycetota</taxon>
        <taxon>Actinomycetes</taxon>
        <taxon>Mycobacteriales</taxon>
        <taxon>Gordoniaceae</taxon>
        <taxon>Gordonia</taxon>
    </lineage>
</organism>
<sequence>MQIIFDQDKCTGIGLCESFAAEVFEIGDDGALIIHGEAVTEERRGALMQAVDGCPTNALRLVES</sequence>
<evidence type="ECO:0000313" key="8">
    <source>
        <dbReference type="EMBL" id="GAA3954587.1"/>
    </source>
</evidence>
<comment type="caution">
    <text evidence="8">The sequence shown here is derived from an EMBL/GenBank/DDBJ whole genome shotgun (WGS) entry which is preliminary data.</text>
</comment>
<evidence type="ECO:0000256" key="5">
    <source>
        <dbReference type="ARBA" id="ARBA00023004"/>
    </source>
</evidence>
<gene>
    <name evidence="8" type="ORF">GCM10022231_11280</name>
</gene>
<evidence type="ECO:0008006" key="10">
    <source>
        <dbReference type="Google" id="ProtNLM"/>
    </source>
</evidence>
<keyword evidence="6" id="KW-0411">Iron-sulfur</keyword>
<evidence type="ECO:0000256" key="3">
    <source>
        <dbReference type="ARBA" id="ARBA00022723"/>
    </source>
</evidence>
<dbReference type="PANTHER" id="PTHR36923">
    <property type="entry name" value="FERREDOXIN"/>
    <property type="match status" value="1"/>
</dbReference>
<dbReference type="EMBL" id="BAAAZW010000003">
    <property type="protein sequence ID" value="GAA3954587.1"/>
    <property type="molecule type" value="Genomic_DNA"/>
</dbReference>
<dbReference type="PANTHER" id="PTHR36923:SF3">
    <property type="entry name" value="FERREDOXIN"/>
    <property type="match status" value="1"/>
</dbReference>
<comment type="cofactor">
    <cofactor evidence="1">
        <name>[3Fe-4S] cluster</name>
        <dbReference type="ChEBI" id="CHEBI:21137"/>
    </cofactor>
</comment>
<keyword evidence="7" id="KW-0003">3Fe-4S</keyword>
<evidence type="ECO:0000256" key="2">
    <source>
        <dbReference type="ARBA" id="ARBA00022448"/>
    </source>
</evidence>
<evidence type="ECO:0000256" key="1">
    <source>
        <dbReference type="ARBA" id="ARBA00001927"/>
    </source>
</evidence>
<evidence type="ECO:0000313" key="9">
    <source>
        <dbReference type="Proteomes" id="UP001418444"/>
    </source>
</evidence>
<dbReference type="Proteomes" id="UP001418444">
    <property type="component" value="Unassembled WGS sequence"/>
</dbReference>
<accession>A0ABP7NUT3</accession>
<reference evidence="9" key="1">
    <citation type="journal article" date="2019" name="Int. J. Syst. Evol. Microbiol.">
        <title>The Global Catalogue of Microorganisms (GCM) 10K type strain sequencing project: providing services to taxonomists for standard genome sequencing and annotation.</title>
        <authorList>
            <consortium name="The Broad Institute Genomics Platform"/>
            <consortium name="The Broad Institute Genome Sequencing Center for Infectious Disease"/>
            <person name="Wu L."/>
            <person name="Ma J."/>
        </authorList>
    </citation>
    <scope>NUCLEOTIDE SEQUENCE [LARGE SCALE GENOMIC DNA]</scope>
    <source>
        <strain evidence="9">JCM 16923</strain>
    </source>
</reference>
<keyword evidence="2" id="KW-0813">Transport</keyword>
<name>A0ABP7NUT3_9ACTN</name>
<dbReference type="SUPFAM" id="SSF54862">
    <property type="entry name" value="4Fe-4S ferredoxins"/>
    <property type="match status" value="1"/>
</dbReference>
<dbReference type="Gene3D" id="3.30.70.20">
    <property type="match status" value="1"/>
</dbReference>
<dbReference type="Pfam" id="PF13370">
    <property type="entry name" value="Fer4_13"/>
    <property type="match status" value="1"/>
</dbReference>
<evidence type="ECO:0000256" key="6">
    <source>
        <dbReference type="ARBA" id="ARBA00023014"/>
    </source>
</evidence>
<proteinExistence type="predicted"/>
<evidence type="ECO:0000256" key="7">
    <source>
        <dbReference type="ARBA" id="ARBA00023291"/>
    </source>
</evidence>
<dbReference type="RefSeq" id="WP_344781517.1">
    <property type="nucleotide sequence ID" value="NZ_BAAAZW010000003.1"/>
</dbReference>
<evidence type="ECO:0000256" key="4">
    <source>
        <dbReference type="ARBA" id="ARBA00022982"/>
    </source>
</evidence>
<keyword evidence="9" id="KW-1185">Reference proteome</keyword>
<keyword evidence="4" id="KW-0249">Electron transport</keyword>
<keyword evidence="5" id="KW-0408">Iron</keyword>
<dbReference type="InterPro" id="IPR051269">
    <property type="entry name" value="Fe-S_cluster_ET"/>
</dbReference>
<protein>
    <recommendedName>
        <fullName evidence="10">Ferredoxin</fullName>
    </recommendedName>
</protein>
<keyword evidence="3" id="KW-0479">Metal-binding</keyword>